<dbReference type="GO" id="GO:0008270">
    <property type="term" value="F:zinc ion binding"/>
    <property type="evidence" value="ECO:0007669"/>
    <property type="project" value="UniProtKB-UniRule"/>
</dbReference>
<dbReference type="InterPro" id="IPR006564">
    <property type="entry name" value="Znf_PMZ"/>
</dbReference>
<dbReference type="InterPro" id="IPR018289">
    <property type="entry name" value="MULE_transposase_dom"/>
</dbReference>
<evidence type="ECO:0000256" key="1">
    <source>
        <dbReference type="ARBA" id="ARBA00005889"/>
    </source>
</evidence>
<dbReference type="EMBL" id="CM031814">
    <property type="protein sequence ID" value="KAG6650073.1"/>
    <property type="molecule type" value="Genomic_DNA"/>
</dbReference>
<feature type="compositionally biased region" description="Low complexity" evidence="7">
    <location>
        <begin position="8"/>
        <end position="20"/>
    </location>
</feature>
<dbReference type="InterPro" id="IPR004330">
    <property type="entry name" value="FAR1_DNA_bnd_dom"/>
</dbReference>
<evidence type="ECO:0000256" key="7">
    <source>
        <dbReference type="SAM" id="MobiDB-lite"/>
    </source>
</evidence>
<proteinExistence type="inferred from homology"/>
<feature type="compositionally biased region" description="Basic and acidic residues" evidence="7">
    <location>
        <begin position="784"/>
        <end position="797"/>
    </location>
</feature>
<keyword evidence="10" id="KW-1185">Reference proteome</keyword>
<evidence type="ECO:0000256" key="2">
    <source>
        <dbReference type="ARBA" id="ARBA00022723"/>
    </source>
</evidence>
<organism evidence="9 10">
    <name type="scientific">Carya illinoinensis</name>
    <name type="common">Pecan</name>
    <dbReference type="NCBI Taxonomy" id="32201"/>
    <lineage>
        <taxon>Eukaryota</taxon>
        <taxon>Viridiplantae</taxon>
        <taxon>Streptophyta</taxon>
        <taxon>Embryophyta</taxon>
        <taxon>Tracheophyta</taxon>
        <taxon>Spermatophyta</taxon>
        <taxon>Magnoliopsida</taxon>
        <taxon>eudicotyledons</taxon>
        <taxon>Gunneridae</taxon>
        <taxon>Pentapetalae</taxon>
        <taxon>rosids</taxon>
        <taxon>fabids</taxon>
        <taxon>Fagales</taxon>
        <taxon>Juglandaceae</taxon>
        <taxon>Carya</taxon>
    </lineage>
</organism>
<comment type="function">
    <text evidence="6">Putative transcription activator involved in regulating light control of development.</text>
</comment>
<dbReference type="Proteomes" id="UP000811609">
    <property type="component" value="Chromosome 6"/>
</dbReference>
<dbReference type="AlphaFoldDB" id="A0A8T1Q695"/>
<accession>A0A8T1Q695</accession>
<name>A0A8T1Q695_CARIL</name>
<dbReference type="Pfam" id="PF04434">
    <property type="entry name" value="SWIM"/>
    <property type="match status" value="1"/>
</dbReference>
<comment type="subcellular location">
    <subcellularLocation>
        <location evidence="6">Nucleus</location>
    </subcellularLocation>
</comment>
<dbReference type="Pfam" id="PF03101">
    <property type="entry name" value="FAR1"/>
    <property type="match status" value="1"/>
</dbReference>
<feature type="compositionally biased region" description="Polar residues" evidence="7">
    <location>
        <begin position="36"/>
        <end position="58"/>
    </location>
</feature>
<evidence type="ECO:0000259" key="8">
    <source>
        <dbReference type="PROSITE" id="PS50966"/>
    </source>
</evidence>
<dbReference type="PROSITE" id="PS50966">
    <property type="entry name" value="ZF_SWIM"/>
    <property type="match status" value="1"/>
</dbReference>
<evidence type="ECO:0000256" key="5">
    <source>
        <dbReference type="PROSITE-ProRule" id="PRU00325"/>
    </source>
</evidence>
<keyword evidence="3 5" id="KW-0863">Zinc-finger</keyword>
<dbReference type="Pfam" id="PF10551">
    <property type="entry name" value="MULE"/>
    <property type="match status" value="1"/>
</dbReference>
<evidence type="ECO:0000313" key="9">
    <source>
        <dbReference type="EMBL" id="KAG6650073.1"/>
    </source>
</evidence>
<dbReference type="SMART" id="SM00575">
    <property type="entry name" value="ZnF_PMZ"/>
    <property type="match status" value="1"/>
</dbReference>
<evidence type="ECO:0000256" key="3">
    <source>
        <dbReference type="ARBA" id="ARBA00022771"/>
    </source>
</evidence>
<feature type="compositionally biased region" description="Polar residues" evidence="7">
    <location>
        <begin position="72"/>
        <end position="88"/>
    </location>
</feature>
<keyword evidence="4 6" id="KW-0862">Zinc</keyword>
<evidence type="ECO:0000256" key="6">
    <source>
        <dbReference type="RuleBase" id="RU367018"/>
    </source>
</evidence>
<evidence type="ECO:0000256" key="4">
    <source>
        <dbReference type="ARBA" id="ARBA00022833"/>
    </source>
</evidence>
<dbReference type="PANTHER" id="PTHR31669">
    <property type="entry name" value="PROTEIN FAR1-RELATED SEQUENCE 10-RELATED"/>
    <property type="match status" value="1"/>
</dbReference>
<feature type="region of interest" description="Disordered" evidence="7">
    <location>
        <begin position="1"/>
        <end position="97"/>
    </location>
</feature>
<evidence type="ECO:0000313" key="10">
    <source>
        <dbReference type="Proteomes" id="UP000811609"/>
    </source>
</evidence>
<feature type="compositionally biased region" description="Basic residues" evidence="7">
    <location>
        <begin position="770"/>
        <end position="783"/>
    </location>
</feature>
<dbReference type="GO" id="GO:0006355">
    <property type="term" value="P:regulation of DNA-templated transcription"/>
    <property type="evidence" value="ECO:0007669"/>
    <property type="project" value="UniProtKB-UniRule"/>
</dbReference>
<comment type="caution">
    <text evidence="9">The sequence shown here is derived from an EMBL/GenBank/DDBJ whole genome shotgun (WGS) entry which is preliminary data.</text>
</comment>
<gene>
    <name evidence="9" type="ORF">CIPAW_06G017700</name>
</gene>
<keyword evidence="6" id="KW-0539">Nucleus</keyword>
<feature type="region of interest" description="Disordered" evidence="7">
    <location>
        <begin position="770"/>
        <end position="797"/>
    </location>
</feature>
<comment type="similarity">
    <text evidence="1 6">Belongs to the FHY3/FAR1 family.</text>
</comment>
<dbReference type="GO" id="GO:0005634">
    <property type="term" value="C:nucleus"/>
    <property type="evidence" value="ECO:0007669"/>
    <property type="project" value="UniProtKB-SubCell"/>
</dbReference>
<dbReference type="InterPro" id="IPR031052">
    <property type="entry name" value="FHY3/FAR1"/>
</dbReference>
<protein>
    <recommendedName>
        <fullName evidence="6">Protein FAR1-RELATED SEQUENCE</fullName>
    </recommendedName>
</protein>
<feature type="domain" description="SWIM-type" evidence="8">
    <location>
        <begin position="598"/>
        <end position="636"/>
    </location>
</feature>
<dbReference type="InterPro" id="IPR007527">
    <property type="entry name" value="Znf_SWIM"/>
</dbReference>
<reference evidence="9" key="1">
    <citation type="submission" date="2020-12" db="EMBL/GenBank/DDBJ databases">
        <title>WGS assembly of Carya illinoinensis cv. Pawnee.</title>
        <authorList>
            <person name="Platts A."/>
            <person name="Shu S."/>
            <person name="Wright S."/>
            <person name="Barry K."/>
            <person name="Edger P."/>
            <person name="Pires J.C."/>
            <person name="Schmutz J."/>
        </authorList>
    </citation>
    <scope>NUCLEOTIDE SEQUENCE</scope>
    <source>
        <tissue evidence="9">Leaf</tissue>
    </source>
</reference>
<sequence>MEKEKEQPTTQTSNSSNPPSKNGGYSFQHNMEPPSHLSNTSSATSKIVGSGLDNTTDGGESEAPCGSPIVDDSNNGSGEKSQNVQMVNDDTIDEPKSGMEFNSVEELLSYYKEYGKKCGFGVMIKRTEREEDDSVRYVTLSCARGGKARNRTLNVANPRPTGKTECKAKINALRQDGVLRLTTVHNIHNHGLSPKKSRFFRCNREVSDAVKRVLDTNDLAGIRASKSYGSLVVGAGGFENLPFLEKDCRNYIDKARHLRLGAGGAGALQQYFLRMQYKNPGFFYMMDIDDDGRLKNVFWADPRSRAAYQYFGDVVTFDTTYLTNRYGMPFAPFVGVNHHGQSILLGAGLISSEDTETFVWLFKTWLQCMDGNAPKAIITDQDRAMKNAIAIVFPNSRHRFCLWHILKKVPEKLGSYGTYKTGMKSALMKCVYDSQCVDEFEKCWDQLLTTYNLGDNAWLQSLYLEREHWVPAFLKNCFWAGMSTTQRSESMNAFFDGYVHSRTNLKEFVDQFDNALKKKIENENLADFQSFNVTIPCISRSPIEKRFQELYTIAKFKEVQHQVNGIIDLNPKLHNSVGAIKTYMVEDEVCLEEFTKLVNHSVDFSEEDAVAKCSCGLFEMRGILCRHILAVFRCNDIKFLPDIYILDRWRKDIRRRYTLIHSSYDAGEQHADSSRYTSLLHICYQMITYASSTRENTEDARNKLNAMIELYRANQEGPSMTQIGSNVESKANDTIVGASGEVRSPRVVRGKGRPPSLRRASRMEIDMRKAKAKAKKAPAKGKRKERDGGDTHVVDKGDTPVTEVYRNLFGPSEMVVSNVGHMQAIPERGDVAIDITGAQSREIAIQSQESMEIGLENSQFVHFRLDGSQPLE</sequence>
<dbReference type="PANTHER" id="PTHR31669:SF283">
    <property type="entry name" value="PROTEIN FAR1-RELATED SEQUENCE"/>
    <property type="match status" value="1"/>
</dbReference>
<keyword evidence="2 6" id="KW-0479">Metal-binding</keyword>